<name>A0A4Q4SZF1_9PEZI</name>
<dbReference type="Proteomes" id="UP000293360">
    <property type="component" value="Unassembled WGS sequence"/>
</dbReference>
<dbReference type="AlphaFoldDB" id="A0A4Q4SZF1"/>
<comment type="caution">
    <text evidence="1">The sequence shown here is derived from an EMBL/GenBank/DDBJ whole genome shotgun (WGS) entry which is preliminary data.</text>
</comment>
<dbReference type="EMBL" id="QJNU01000689">
    <property type="protein sequence ID" value="RYO89568.1"/>
    <property type="molecule type" value="Genomic_DNA"/>
</dbReference>
<protein>
    <submittedName>
        <fullName evidence="1">Uncharacterized protein</fullName>
    </submittedName>
</protein>
<accession>A0A4Q4SZF1</accession>
<gene>
    <name evidence="1" type="ORF">DL764_008557</name>
</gene>
<sequence length="67" mass="7825">MSITDKRLKQIEGLEAKIEEKKTWIEAKKIELEEKVVVVADVPDDLKGNDIAKRLTVDKEQKQGWYR</sequence>
<organism evidence="1 2">
    <name type="scientific">Monosporascus ibericus</name>
    <dbReference type="NCBI Taxonomy" id="155417"/>
    <lineage>
        <taxon>Eukaryota</taxon>
        <taxon>Fungi</taxon>
        <taxon>Dikarya</taxon>
        <taxon>Ascomycota</taxon>
        <taxon>Pezizomycotina</taxon>
        <taxon>Sordariomycetes</taxon>
        <taxon>Xylariomycetidae</taxon>
        <taxon>Xylariales</taxon>
        <taxon>Xylariales incertae sedis</taxon>
        <taxon>Monosporascus</taxon>
    </lineage>
</organism>
<evidence type="ECO:0000313" key="1">
    <source>
        <dbReference type="EMBL" id="RYO89568.1"/>
    </source>
</evidence>
<reference evidence="1 2" key="1">
    <citation type="submission" date="2018-06" db="EMBL/GenBank/DDBJ databases">
        <title>Complete Genomes of Monosporascus.</title>
        <authorList>
            <person name="Robinson A.J."/>
            <person name="Natvig D.O."/>
        </authorList>
    </citation>
    <scope>NUCLEOTIDE SEQUENCE [LARGE SCALE GENOMIC DNA]</scope>
    <source>
        <strain evidence="1 2">CBS 110550</strain>
    </source>
</reference>
<keyword evidence="2" id="KW-1185">Reference proteome</keyword>
<proteinExistence type="predicted"/>
<evidence type="ECO:0000313" key="2">
    <source>
        <dbReference type="Proteomes" id="UP000293360"/>
    </source>
</evidence>